<protein>
    <submittedName>
        <fullName evidence="1">Phloem protein 2 A5</fullName>
    </submittedName>
</protein>
<organism evidence="1 2">
    <name type="scientific">Striga asiatica</name>
    <name type="common">Asiatic witchweed</name>
    <name type="synonym">Buchnera asiatica</name>
    <dbReference type="NCBI Taxonomy" id="4170"/>
    <lineage>
        <taxon>Eukaryota</taxon>
        <taxon>Viridiplantae</taxon>
        <taxon>Streptophyta</taxon>
        <taxon>Embryophyta</taxon>
        <taxon>Tracheophyta</taxon>
        <taxon>Spermatophyta</taxon>
        <taxon>Magnoliopsida</taxon>
        <taxon>eudicotyledons</taxon>
        <taxon>Gunneridae</taxon>
        <taxon>Pentapetalae</taxon>
        <taxon>asterids</taxon>
        <taxon>lamiids</taxon>
        <taxon>Lamiales</taxon>
        <taxon>Orobanchaceae</taxon>
        <taxon>Buchnereae</taxon>
        <taxon>Striga</taxon>
    </lineage>
</organism>
<name>A0A5A7PDH5_STRAF</name>
<evidence type="ECO:0000313" key="2">
    <source>
        <dbReference type="Proteomes" id="UP000325081"/>
    </source>
</evidence>
<dbReference type="EMBL" id="BKCP01004361">
    <property type="protein sequence ID" value="GER30566.1"/>
    <property type="molecule type" value="Genomic_DNA"/>
</dbReference>
<feature type="non-terminal residue" evidence="1">
    <location>
        <position position="173"/>
    </location>
</feature>
<keyword evidence="2" id="KW-1185">Reference proteome</keyword>
<evidence type="ECO:0000313" key="1">
    <source>
        <dbReference type="EMBL" id="GER30566.1"/>
    </source>
</evidence>
<comment type="caution">
    <text evidence="1">The sequence shown here is derived from an EMBL/GenBank/DDBJ whole genome shotgun (WGS) entry which is preliminary data.</text>
</comment>
<dbReference type="AlphaFoldDB" id="A0A5A7PDH5"/>
<reference evidence="2" key="1">
    <citation type="journal article" date="2019" name="Curr. Biol.">
        <title>Genome Sequence of Striga asiatica Provides Insight into the Evolution of Plant Parasitism.</title>
        <authorList>
            <person name="Yoshida S."/>
            <person name="Kim S."/>
            <person name="Wafula E.K."/>
            <person name="Tanskanen J."/>
            <person name="Kim Y.M."/>
            <person name="Honaas L."/>
            <person name="Yang Z."/>
            <person name="Spallek T."/>
            <person name="Conn C.E."/>
            <person name="Ichihashi Y."/>
            <person name="Cheong K."/>
            <person name="Cui S."/>
            <person name="Der J.P."/>
            <person name="Gundlach H."/>
            <person name="Jiao Y."/>
            <person name="Hori C."/>
            <person name="Ishida J.K."/>
            <person name="Kasahara H."/>
            <person name="Kiba T."/>
            <person name="Kim M.S."/>
            <person name="Koo N."/>
            <person name="Laohavisit A."/>
            <person name="Lee Y.H."/>
            <person name="Lumba S."/>
            <person name="McCourt P."/>
            <person name="Mortimer J.C."/>
            <person name="Mutuku J.M."/>
            <person name="Nomura T."/>
            <person name="Sasaki-Sekimoto Y."/>
            <person name="Seto Y."/>
            <person name="Wang Y."/>
            <person name="Wakatake T."/>
            <person name="Sakakibara H."/>
            <person name="Demura T."/>
            <person name="Yamaguchi S."/>
            <person name="Yoneyama K."/>
            <person name="Manabe R.I."/>
            <person name="Nelson D.C."/>
            <person name="Schulman A.H."/>
            <person name="Timko M.P."/>
            <person name="dePamphilis C.W."/>
            <person name="Choi D."/>
            <person name="Shirasu K."/>
        </authorList>
    </citation>
    <scope>NUCLEOTIDE SEQUENCE [LARGE SCALE GENOMIC DNA]</scope>
    <source>
        <strain evidence="2">cv. UVA1</strain>
    </source>
</reference>
<accession>A0A5A7PDH5</accession>
<gene>
    <name evidence="1" type="ORF">STAS_06501</name>
</gene>
<dbReference type="Proteomes" id="UP000325081">
    <property type="component" value="Unassembled WGS sequence"/>
</dbReference>
<proteinExistence type="predicted"/>
<sequence>MTISAQSRVRNLKISTYECTTSMECFRSHPNITNEEVVDQYLLTDFCFDIDNTLSTTRNMLTQMVKALMFIHQCRYCHTGSSLLELDIDGVKNLEVTSQHEVVDQDLLTDFHFDIDGTLSTTRKMLTQMVKLMFIHQCRYCHTGLQSHYSFVLTEGNGLLELDIGGVKNLEDK</sequence>